<dbReference type="PANTHER" id="PTHR13031">
    <property type="entry name" value="RIBONUCLEASE P SUBUNIT P30"/>
    <property type="match status" value="1"/>
</dbReference>
<name>A0AA40EDF0_9PEZI</name>
<evidence type="ECO:0000313" key="6">
    <source>
        <dbReference type="Proteomes" id="UP001172101"/>
    </source>
</evidence>
<gene>
    <name evidence="5" type="ORF">B0T26DRAFT_631522</name>
</gene>
<proteinExistence type="inferred from homology"/>
<evidence type="ECO:0000313" key="5">
    <source>
        <dbReference type="EMBL" id="KAK0734287.1"/>
    </source>
</evidence>
<dbReference type="Pfam" id="PF01876">
    <property type="entry name" value="RNase_P_p30"/>
    <property type="match status" value="1"/>
</dbReference>
<dbReference type="Proteomes" id="UP001172101">
    <property type="component" value="Unassembled WGS sequence"/>
</dbReference>
<dbReference type="InterPro" id="IPR016195">
    <property type="entry name" value="Pol/histidinol_Pase-like"/>
</dbReference>
<dbReference type="SUPFAM" id="SSF89550">
    <property type="entry name" value="PHP domain-like"/>
    <property type="match status" value="1"/>
</dbReference>
<keyword evidence="3" id="KW-0819">tRNA processing</keyword>
<feature type="compositionally biased region" description="Low complexity" evidence="4">
    <location>
        <begin position="365"/>
        <end position="377"/>
    </location>
</feature>
<feature type="region of interest" description="Disordered" evidence="4">
    <location>
        <begin position="286"/>
        <end position="377"/>
    </location>
</feature>
<organism evidence="5 6">
    <name type="scientific">Lasiosphaeria miniovina</name>
    <dbReference type="NCBI Taxonomy" id="1954250"/>
    <lineage>
        <taxon>Eukaryota</taxon>
        <taxon>Fungi</taxon>
        <taxon>Dikarya</taxon>
        <taxon>Ascomycota</taxon>
        <taxon>Pezizomycotina</taxon>
        <taxon>Sordariomycetes</taxon>
        <taxon>Sordariomycetidae</taxon>
        <taxon>Sordariales</taxon>
        <taxon>Lasiosphaeriaceae</taxon>
        <taxon>Lasiosphaeria</taxon>
    </lineage>
</organism>
<dbReference type="Gene3D" id="3.20.20.140">
    <property type="entry name" value="Metal-dependent hydrolases"/>
    <property type="match status" value="1"/>
</dbReference>
<dbReference type="PANTHER" id="PTHR13031:SF0">
    <property type="entry name" value="RIBONUCLEASE P PROTEIN SUBUNIT P30"/>
    <property type="match status" value="1"/>
</dbReference>
<evidence type="ECO:0000256" key="4">
    <source>
        <dbReference type="SAM" id="MobiDB-lite"/>
    </source>
</evidence>
<dbReference type="RefSeq" id="XP_060303164.1">
    <property type="nucleotide sequence ID" value="XM_060436356.1"/>
</dbReference>
<sequence length="377" mass="38730">MLYDLNLAWTPGVPTTELQRTLRFAKNLGYDVVALNHTVTGAIPTVPSAVVNPIPLLNNPTSTSPPPPPPSTTTKTTNLSTTVAAAIPPPSHSAAAAALPTILRRVTLVVTDPATTNYRLPDFARAYDVLAVRPANEKAFAWACLSTTEAPALISLDLAAFLGWHIHHRTAMAAVARGSRFEICYGQALGGAEARARANFIGNVQGLLRATKGRGIVISSGGPAGSTGTLGLRAPADVVNLLAVWGLGPERGAEALGAGARAVVVNEGIKRRGFRGIVDIVKDANSGDKAASRKNKNSLLGGGKAQNSASTTPVGRGQKRKNGNATTLATAAAESSSSAGGSNPPQQQTLSKRQAKKLKLEGSKAEAGAAAGGKQAR</sequence>
<dbReference type="AlphaFoldDB" id="A0AA40EDF0"/>
<comment type="similarity">
    <text evidence="2">Belongs to the eukaryotic/archaeal RNase P protein component 3 family.</text>
</comment>
<comment type="subcellular location">
    <subcellularLocation>
        <location evidence="1">Nucleus</location>
    </subcellularLocation>
</comment>
<feature type="region of interest" description="Disordered" evidence="4">
    <location>
        <begin position="57"/>
        <end position="76"/>
    </location>
</feature>
<feature type="compositionally biased region" description="Low complexity" evidence="4">
    <location>
        <begin position="323"/>
        <end position="343"/>
    </location>
</feature>
<dbReference type="GO" id="GO:0008033">
    <property type="term" value="P:tRNA processing"/>
    <property type="evidence" value="ECO:0007669"/>
    <property type="project" value="UniProtKB-KW"/>
</dbReference>
<evidence type="ECO:0000256" key="2">
    <source>
        <dbReference type="ARBA" id="ARBA00007331"/>
    </source>
</evidence>
<dbReference type="GO" id="GO:0005655">
    <property type="term" value="C:nucleolar ribonuclease P complex"/>
    <property type="evidence" value="ECO:0007669"/>
    <property type="project" value="TreeGrafter"/>
</dbReference>
<comment type="caution">
    <text evidence="5">The sequence shown here is derived from an EMBL/GenBank/DDBJ whole genome shotgun (WGS) entry which is preliminary data.</text>
</comment>
<dbReference type="EMBL" id="JAUIRO010000001">
    <property type="protein sequence ID" value="KAK0734287.1"/>
    <property type="molecule type" value="Genomic_DNA"/>
</dbReference>
<evidence type="ECO:0000256" key="1">
    <source>
        <dbReference type="ARBA" id="ARBA00004123"/>
    </source>
</evidence>
<evidence type="ECO:0000256" key="3">
    <source>
        <dbReference type="ARBA" id="ARBA00022694"/>
    </source>
</evidence>
<accession>A0AA40EDF0</accession>
<dbReference type="GeneID" id="85319626"/>
<dbReference type="GO" id="GO:0003723">
    <property type="term" value="F:RNA binding"/>
    <property type="evidence" value="ECO:0007669"/>
    <property type="project" value="TreeGrafter"/>
</dbReference>
<dbReference type="InterPro" id="IPR002738">
    <property type="entry name" value="RNase_P_p30"/>
</dbReference>
<reference evidence="5" key="1">
    <citation type="submission" date="2023-06" db="EMBL/GenBank/DDBJ databases">
        <title>Genome-scale phylogeny and comparative genomics of the fungal order Sordariales.</title>
        <authorList>
            <consortium name="Lawrence Berkeley National Laboratory"/>
            <person name="Hensen N."/>
            <person name="Bonometti L."/>
            <person name="Westerberg I."/>
            <person name="Brannstrom I.O."/>
            <person name="Guillou S."/>
            <person name="Cros-Aarteil S."/>
            <person name="Calhoun S."/>
            <person name="Haridas S."/>
            <person name="Kuo A."/>
            <person name="Mondo S."/>
            <person name="Pangilinan J."/>
            <person name="Riley R."/>
            <person name="LaButti K."/>
            <person name="Andreopoulos B."/>
            <person name="Lipzen A."/>
            <person name="Chen C."/>
            <person name="Yanf M."/>
            <person name="Daum C."/>
            <person name="Ng V."/>
            <person name="Clum A."/>
            <person name="Steindorff A."/>
            <person name="Ohm R."/>
            <person name="Martin F."/>
            <person name="Silar P."/>
            <person name="Natvig D."/>
            <person name="Lalanne C."/>
            <person name="Gautier V."/>
            <person name="Ament-velasquez S.L."/>
            <person name="Kruys A."/>
            <person name="Hutchinson M.I."/>
            <person name="Powell A.J."/>
            <person name="Barry K."/>
            <person name="Miller A.N."/>
            <person name="Grigoriev I.V."/>
            <person name="Debuchy R."/>
            <person name="Gladieux P."/>
            <person name="Thoren M.H."/>
            <person name="Johannesson H."/>
        </authorList>
    </citation>
    <scope>NUCLEOTIDE SEQUENCE</scope>
    <source>
        <strain evidence="5">SMH2392-1A</strain>
    </source>
</reference>
<keyword evidence="6" id="KW-1185">Reference proteome</keyword>
<protein>
    <submittedName>
        <fullName evidence="5">RNase P subunit p30-domain-containing protein</fullName>
    </submittedName>
</protein>